<reference evidence="1 2" key="1">
    <citation type="journal article" date="2004" name="Nat. Biotechnol.">
        <title>The genome sequence of the anaerobic, sulfate-reducing bacterium Desulfovibrio vulgaris Hildenborough.</title>
        <authorList>
            <person name="Heidelberg J.F."/>
            <person name="Seshadri R."/>
            <person name="Haveman S.A."/>
            <person name="Hemme C.L."/>
            <person name="Paulsen I.T."/>
            <person name="Kolonay J.F."/>
            <person name="Eisen J.A."/>
            <person name="Ward N."/>
            <person name="Methe B."/>
            <person name="Brinkac L.M."/>
            <person name="Daugherty S.C."/>
            <person name="Deboy R.T."/>
            <person name="Dodson R.J."/>
            <person name="Durkin A.S."/>
            <person name="Madupu R."/>
            <person name="Nelson W.C."/>
            <person name="Sullivan S.A."/>
            <person name="Fouts D."/>
            <person name="Haft D.H."/>
            <person name="Selengut J."/>
            <person name="Peterson J.D."/>
            <person name="Davidsen T.M."/>
            <person name="Zafar N."/>
            <person name="Zhou L."/>
            <person name="Radune D."/>
            <person name="Dimitrov G."/>
            <person name="Hance M."/>
            <person name="Tran K."/>
            <person name="Khouri H."/>
            <person name="Gill J."/>
            <person name="Utterback T.R."/>
            <person name="Feldblyum T.V."/>
            <person name="Wall J.D."/>
            <person name="Voordouw G."/>
            <person name="Fraser C.M."/>
        </authorList>
    </citation>
    <scope>NUCLEOTIDE SEQUENCE [LARGE SCALE GENOMIC DNA]</scope>
    <source>
        <strain evidence="2">ATCC 29579 / DSM 644 / NCIMB 8303 / VKM B-1760 / Hildenborough</strain>
    </source>
</reference>
<dbReference type="PaxDb" id="882-DVU_2112"/>
<dbReference type="SMR" id="Q72A85"/>
<dbReference type="STRING" id="882.DVU_2112"/>
<dbReference type="HOGENOM" id="CLU_1841932_0_0_7"/>
<dbReference type="EMBL" id="AE017285">
    <property type="protein sequence ID" value="AAS96585.1"/>
    <property type="molecule type" value="Genomic_DNA"/>
</dbReference>
<accession>Q72A85</accession>
<name>Q72A85_NITV2</name>
<protein>
    <submittedName>
        <fullName evidence="1">Uncharacterized protein</fullName>
    </submittedName>
</protein>
<evidence type="ECO:0000313" key="2">
    <source>
        <dbReference type="Proteomes" id="UP000002194"/>
    </source>
</evidence>
<gene>
    <name evidence="1" type="ordered locus">DVU_2112</name>
</gene>
<dbReference type="EnsemblBacteria" id="AAS96585">
    <property type="protein sequence ID" value="AAS96585"/>
    <property type="gene ID" value="DVU_2112"/>
</dbReference>
<dbReference type="KEGG" id="dvu:DVU_2112"/>
<sequence>MTVCALSPRACPCCLPRTMTCRPASSEARYRVCTGATARSRTTCRRTRGKRTKLSAPWSIMMEIYDVDFVQTPNMDGNKGSLFVDATLDTGDDAMRIHRGVPESLYEAWEKDGFSVAMYLRDIQNAFPFTEESDDEDDE</sequence>
<dbReference type="Proteomes" id="UP000002194">
    <property type="component" value="Chromosome"/>
</dbReference>
<dbReference type="OrthoDB" id="5460080at2"/>
<proteinExistence type="predicted"/>
<evidence type="ECO:0000313" key="1">
    <source>
        <dbReference type="EMBL" id="AAS96585.1"/>
    </source>
</evidence>
<dbReference type="PATRIC" id="fig|882.5.peg.1924"/>
<keyword evidence="2" id="KW-1185">Reference proteome</keyword>
<dbReference type="AlphaFoldDB" id="Q72A85"/>
<organism evidence="1 2">
    <name type="scientific">Nitratidesulfovibrio vulgaris (strain ATCC 29579 / DSM 644 / CCUG 34227 / NCIMB 8303 / VKM B-1760 / Hildenborough)</name>
    <name type="common">Desulfovibrio vulgaris</name>
    <dbReference type="NCBI Taxonomy" id="882"/>
    <lineage>
        <taxon>Bacteria</taxon>
        <taxon>Pseudomonadati</taxon>
        <taxon>Thermodesulfobacteriota</taxon>
        <taxon>Desulfovibrionia</taxon>
        <taxon>Desulfovibrionales</taxon>
        <taxon>Desulfovibrionaceae</taxon>
        <taxon>Nitratidesulfovibrio</taxon>
    </lineage>
</organism>